<gene>
    <name evidence="8" type="ORF">HX845_28430</name>
</gene>
<accession>A0A7Y7Y495</accession>
<evidence type="ECO:0000259" key="7">
    <source>
        <dbReference type="Pfam" id="PF00535"/>
    </source>
</evidence>
<evidence type="ECO:0000313" key="8">
    <source>
        <dbReference type="EMBL" id="NWC17612.1"/>
    </source>
</evidence>
<evidence type="ECO:0000256" key="3">
    <source>
        <dbReference type="ARBA" id="ARBA00022519"/>
    </source>
</evidence>
<dbReference type="PANTHER" id="PTHR43646">
    <property type="entry name" value="GLYCOSYLTRANSFERASE"/>
    <property type="match status" value="1"/>
</dbReference>
<dbReference type="Gene3D" id="3.90.550.10">
    <property type="entry name" value="Spore Coat Polysaccharide Biosynthesis Protein SpsA, Chain A"/>
    <property type="match status" value="1"/>
</dbReference>
<dbReference type="GO" id="GO:0016757">
    <property type="term" value="F:glycosyltransferase activity"/>
    <property type="evidence" value="ECO:0007669"/>
    <property type="project" value="UniProtKB-KW"/>
</dbReference>
<comment type="subcellular location">
    <subcellularLocation>
        <location evidence="1">Cell membrane</location>
    </subcellularLocation>
</comment>
<protein>
    <submittedName>
        <fullName evidence="8">Glycosyltransferase</fullName>
    </submittedName>
</protein>
<dbReference type="InterPro" id="IPR029044">
    <property type="entry name" value="Nucleotide-diphossugar_trans"/>
</dbReference>
<dbReference type="GO" id="GO:0005886">
    <property type="term" value="C:plasma membrane"/>
    <property type="evidence" value="ECO:0007669"/>
    <property type="project" value="UniProtKB-SubCell"/>
</dbReference>
<proteinExistence type="predicted"/>
<comment type="caution">
    <text evidence="8">The sequence shown here is derived from an EMBL/GenBank/DDBJ whole genome shotgun (WGS) entry which is preliminary data.</text>
</comment>
<dbReference type="Pfam" id="PF00535">
    <property type="entry name" value="Glycos_transf_2"/>
    <property type="match status" value="1"/>
</dbReference>
<dbReference type="EMBL" id="JACAQE010000010">
    <property type="protein sequence ID" value="NWC17612.1"/>
    <property type="molecule type" value="Genomic_DNA"/>
</dbReference>
<dbReference type="GeneID" id="57662221"/>
<evidence type="ECO:0000256" key="2">
    <source>
        <dbReference type="ARBA" id="ARBA00022475"/>
    </source>
</evidence>
<feature type="domain" description="Glycosyltransferase 2-like" evidence="7">
    <location>
        <begin position="4"/>
        <end position="131"/>
    </location>
</feature>
<name>A0A7Y7Y495_9PSED</name>
<reference evidence="8 9" key="1">
    <citation type="submission" date="2020-04" db="EMBL/GenBank/DDBJ databases">
        <title>Molecular characterization of pseudomonads from Agaricus bisporus reveal novel blotch 2 pathogens in Western Europe.</title>
        <authorList>
            <person name="Taparia T."/>
            <person name="Krijger M."/>
            <person name="Haynes E."/>
            <person name="Elpinstone J.G."/>
            <person name="Noble R."/>
            <person name="Van Der Wolf J."/>
        </authorList>
    </citation>
    <scope>NUCLEOTIDE SEQUENCE [LARGE SCALE GENOMIC DNA]</scope>
    <source>
        <strain evidence="8 9">IPO3738</strain>
    </source>
</reference>
<dbReference type="PANTHER" id="PTHR43646:SF2">
    <property type="entry name" value="GLYCOSYLTRANSFERASE 2-LIKE DOMAIN-CONTAINING PROTEIN"/>
    <property type="match status" value="1"/>
</dbReference>
<evidence type="ECO:0000256" key="6">
    <source>
        <dbReference type="ARBA" id="ARBA00023136"/>
    </source>
</evidence>
<keyword evidence="5 8" id="KW-0808">Transferase</keyword>
<dbReference type="AlphaFoldDB" id="A0A7Y7Y495"/>
<evidence type="ECO:0000313" key="9">
    <source>
        <dbReference type="Proteomes" id="UP000517547"/>
    </source>
</evidence>
<dbReference type="SUPFAM" id="SSF53448">
    <property type="entry name" value="Nucleotide-diphospho-sugar transferases"/>
    <property type="match status" value="1"/>
</dbReference>
<dbReference type="Proteomes" id="UP000517547">
    <property type="component" value="Unassembled WGS sequence"/>
</dbReference>
<keyword evidence="4" id="KW-0328">Glycosyltransferase</keyword>
<evidence type="ECO:0000256" key="4">
    <source>
        <dbReference type="ARBA" id="ARBA00022676"/>
    </source>
</evidence>
<dbReference type="InterPro" id="IPR001173">
    <property type="entry name" value="Glyco_trans_2-like"/>
</dbReference>
<sequence>MIGVVIPVHNEQALLQACLESLAAAAREARDAGEKVEILVVLDTCSDDSGLIAQACGVRTLEVRQGNVGFARRAGAAYMLERGARWLACTDADSTVPQNWLLRQLAFDADAVCGTVRVDDWAAEHSPAVRQRYQHLYHAEEGHRHIHGANLGIRADAYRRAGGFKPLPAHEDVHLVQDLQRSGAHIVWTALNSVKTSSRLDSRARGGFGDYLKSLGEDSSLPSHS</sequence>
<evidence type="ECO:0000256" key="5">
    <source>
        <dbReference type="ARBA" id="ARBA00022679"/>
    </source>
</evidence>
<organism evidence="8 9">
    <name type="scientific">Pseudomonas gingeri</name>
    <dbReference type="NCBI Taxonomy" id="117681"/>
    <lineage>
        <taxon>Bacteria</taxon>
        <taxon>Pseudomonadati</taxon>
        <taxon>Pseudomonadota</taxon>
        <taxon>Gammaproteobacteria</taxon>
        <taxon>Pseudomonadales</taxon>
        <taxon>Pseudomonadaceae</taxon>
        <taxon>Pseudomonas</taxon>
    </lineage>
</organism>
<keyword evidence="2" id="KW-1003">Cell membrane</keyword>
<keyword evidence="6" id="KW-0472">Membrane</keyword>
<evidence type="ECO:0000256" key="1">
    <source>
        <dbReference type="ARBA" id="ARBA00004236"/>
    </source>
</evidence>
<dbReference type="RefSeq" id="WP_017129072.1">
    <property type="nucleotide sequence ID" value="NZ_JACAOR010000010.1"/>
</dbReference>
<keyword evidence="3" id="KW-0997">Cell inner membrane</keyword>